<keyword evidence="2 6" id="KW-0349">Heme</keyword>
<evidence type="ECO:0000256" key="6">
    <source>
        <dbReference type="PROSITE-ProRule" id="PRU00433"/>
    </source>
</evidence>
<dbReference type="Gene3D" id="1.10.760.10">
    <property type="entry name" value="Cytochrome c-like domain"/>
    <property type="match status" value="1"/>
</dbReference>
<dbReference type="PRINTS" id="PR00604">
    <property type="entry name" value="CYTCHRMECIAB"/>
</dbReference>
<dbReference type="Pfam" id="PF00034">
    <property type="entry name" value="Cytochrom_C"/>
    <property type="match status" value="1"/>
</dbReference>
<evidence type="ECO:0000256" key="2">
    <source>
        <dbReference type="ARBA" id="ARBA00022617"/>
    </source>
</evidence>
<dbReference type="GO" id="GO:0020037">
    <property type="term" value="F:heme binding"/>
    <property type="evidence" value="ECO:0007669"/>
    <property type="project" value="InterPro"/>
</dbReference>
<dbReference type="InterPro" id="IPR036909">
    <property type="entry name" value="Cyt_c-like_dom_sf"/>
</dbReference>
<evidence type="ECO:0000256" key="3">
    <source>
        <dbReference type="ARBA" id="ARBA00022723"/>
    </source>
</evidence>
<reference evidence="8 9" key="1">
    <citation type="submission" date="2016-11" db="EMBL/GenBank/DDBJ databases">
        <authorList>
            <person name="Jaros S."/>
            <person name="Januszkiewicz K."/>
            <person name="Wedrychowicz H."/>
        </authorList>
    </citation>
    <scope>NUCLEOTIDE SEQUENCE [LARGE SCALE GENOMIC DNA]</scope>
    <source>
        <strain evidence="8 9">GAS499</strain>
    </source>
</reference>
<dbReference type="PANTHER" id="PTHR11961">
    <property type="entry name" value="CYTOCHROME C"/>
    <property type="match status" value="1"/>
</dbReference>
<evidence type="ECO:0000256" key="4">
    <source>
        <dbReference type="ARBA" id="ARBA00022982"/>
    </source>
</evidence>
<dbReference type="InterPro" id="IPR009056">
    <property type="entry name" value="Cyt_c-like_dom"/>
</dbReference>
<protein>
    <submittedName>
        <fullName evidence="8">Cytochrome c</fullName>
    </submittedName>
</protein>
<sequence length="148" mass="15882">MDGHGRMRSLVLVLGAAIFAIVPGHAQDAASGEKIFAQCKACHQIGENAKNAVGPVLNGLFGRQAGMIEGYSYSPANKNSGITWDEETFREYIKDPKAKIPGTKMTFPGLKDPKQIDDVVAYLKQFDSTGKKKGAGTIPAGRKFAKVQ</sequence>
<evidence type="ECO:0000259" key="7">
    <source>
        <dbReference type="PROSITE" id="PS51007"/>
    </source>
</evidence>
<keyword evidence="5 6" id="KW-0408">Iron</keyword>
<proteinExistence type="predicted"/>
<dbReference type="AlphaFoldDB" id="A0A1M6S8E1"/>
<gene>
    <name evidence="8" type="ORF">SAMN05444159_3188</name>
</gene>
<evidence type="ECO:0000256" key="1">
    <source>
        <dbReference type="ARBA" id="ARBA00022448"/>
    </source>
</evidence>
<name>A0A1M6S8E1_9BRAD</name>
<keyword evidence="1" id="KW-0813">Transport</keyword>
<evidence type="ECO:0000313" key="8">
    <source>
        <dbReference type="EMBL" id="SHK40993.1"/>
    </source>
</evidence>
<organism evidence="8 9">
    <name type="scientific">Bradyrhizobium lablabi</name>
    <dbReference type="NCBI Taxonomy" id="722472"/>
    <lineage>
        <taxon>Bacteria</taxon>
        <taxon>Pseudomonadati</taxon>
        <taxon>Pseudomonadota</taxon>
        <taxon>Alphaproteobacteria</taxon>
        <taxon>Hyphomicrobiales</taxon>
        <taxon>Nitrobacteraceae</taxon>
        <taxon>Bradyrhizobium</taxon>
    </lineage>
</organism>
<feature type="domain" description="Cytochrome c" evidence="7">
    <location>
        <begin position="27"/>
        <end position="127"/>
    </location>
</feature>
<evidence type="ECO:0000313" key="9">
    <source>
        <dbReference type="Proteomes" id="UP000189935"/>
    </source>
</evidence>
<dbReference type="GO" id="GO:0046872">
    <property type="term" value="F:metal ion binding"/>
    <property type="evidence" value="ECO:0007669"/>
    <property type="project" value="UniProtKB-KW"/>
</dbReference>
<keyword evidence="3 6" id="KW-0479">Metal-binding</keyword>
<dbReference type="SUPFAM" id="SSF46626">
    <property type="entry name" value="Cytochrome c"/>
    <property type="match status" value="1"/>
</dbReference>
<dbReference type="Proteomes" id="UP000189935">
    <property type="component" value="Chromosome I"/>
</dbReference>
<dbReference type="PROSITE" id="PS51007">
    <property type="entry name" value="CYTC"/>
    <property type="match status" value="1"/>
</dbReference>
<dbReference type="EMBL" id="LT670844">
    <property type="protein sequence ID" value="SHK40993.1"/>
    <property type="molecule type" value="Genomic_DNA"/>
</dbReference>
<accession>A0A1M6S8E1</accession>
<keyword evidence="4" id="KW-0249">Electron transport</keyword>
<dbReference type="FunFam" id="1.10.760.10:FF:000001">
    <property type="entry name" value="Cytochrome c iso-1"/>
    <property type="match status" value="1"/>
</dbReference>
<evidence type="ECO:0000256" key="5">
    <source>
        <dbReference type="ARBA" id="ARBA00023004"/>
    </source>
</evidence>
<dbReference type="GO" id="GO:0009055">
    <property type="term" value="F:electron transfer activity"/>
    <property type="evidence" value="ECO:0007669"/>
    <property type="project" value="InterPro"/>
</dbReference>
<dbReference type="InterPro" id="IPR002327">
    <property type="entry name" value="Cyt_c_1A/1B"/>
</dbReference>